<dbReference type="EMBL" id="JQCQ01000027">
    <property type="protein sequence ID" value="KRO23750.1"/>
    <property type="molecule type" value="Genomic_DNA"/>
</dbReference>
<protein>
    <submittedName>
        <fullName evidence="1">Uncharacterized protein</fullName>
    </submittedName>
</protein>
<sequence length="67" mass="7785">MIIIKDYLNLLDQLRDGTISELVVTPDEFMAFQPVLMDFPDRKLIIGEAGREGKVVYRFEHNENDTN</sequence>
<dbReference type="PATRIC" id="fig|480391.4.peg.875"/>
<keyword evidence="2" id="KW-1185">Reference proteome</keyword>
<dbReference type="AlphaFoldDB" id="A0A0R2ND32"/>
<accession>A0A0R2ND32</accession>
<name>A0A0R2ND32_9LACO</name>
<dbReference type="Proteomes" id="UP000051249">
    <property type="component" value="Unassembled WGS sequence"/>
</dbReference>
<organism evidence="1 2">
    <name type="scientific">Pediococcus argentinicus</name>
    <dbReference type="NCBI Taxonomy" id="480391"/>
    <lineage>
        <taxon>Bacteria</taxon>
        <taxon>Bacillati</taxon>
        <taxon>Bacillota</taxon>
        <taxon>Bacilli</taxon>
        <taxon>Lactobacillales</taxon>
        <taxon>Lactobacillaceae</taxon>
        <taxon>Pediococcus</taxon>
    </lineage>
</organism>
<comment type="caution">
    <text evidence="1">The sequence shown here is derived from an EMBL/GenBank/DDBJ whole genome shotgun (WGS) entry which is preliminary data.</text>
</comment>
<reference evidence="1 2" key="1">
    <citation type="journal article" date="2015" name="Genome Announc.">
        <title>Expanding the biotechnology potential of lactobacilli through comparative genomics of 213 strains and associated genera.</title>
        <authorList>
            <person name="Sun Z."/>
            <person name="Harris H.M."/>
            <person name="McCann A."/>
            <person name="Guo C."/>
            <person name="Argimon S."/>
            <person name="Zhang W."/>
            <person name="Yang X."/>
            <person name="Jeffery I.B."/>
            <person name="Cooney J.C."/>
            <person name="Kagawa T.F."/>
            <person name="Liu W."/>
            <person name="Song Y."/>
            <person name="Salvetti E."/>
            <person name="Wrobel A."/>
            <person name="Rasinkangas P."/>
            <person name="Parkhill J."/>
            <person name="Rea M.C."/>
            <person name="O'Sullivan O."/>
            <person name="Ritari J."/>
            <person name="Douillard F.P."/>
            <person name="Paul Ross R."/>
            <person name="Yang R."/>
            <person name="Briner A.E."/>
            <person name="Felis G.E."/>
            <person name="de Vos W.M."/>
            <person name="Barrangou R."/>
            <person name="Klaenhammer T.R."/>
            <person name="Caufield P.W."/>
            <person name="Cui Y."/>
            <person name="Zhang H."/>
            <person name="O'Toole P.W."/>
        </authorList>
    </citation>
    <scope>NUCLEOTIDE SEQUENCE [LARGE SCALE GENOMIC DNA]</scope>
    <source>
        <strain evidence="1 2">DSM 23026</strain>
    </source>
</reference>
<dbReference type="RefSeq" id="WP_210726819.1">
    <property type="nucleotide sequence ID" value="NZ_BJZZ01000026.1"/>
</dbReference>
<gene>
    <name evidence="1" type="ORF">IV88_GL000863</name>
</gene>
<evidence type="ECO:0000313" key="1">
    <source>
        <dbReference type="EMBL" id="KRO23750.1"/>
    </source>
</evidence>
<evidence type="ECO:0000313" key="2">
    <source>
        <dbReference type="Proteomes" id="UP000051249"/>
    </source>
</evidence>
<proteinExistence type="predicted"/>